<evidence type="ECO:0000313" key="1">
    <source>
        <dbReference type="EMBL" id="UJO16339.1"/>
    </source>
</evidence>
<dbReference type="KEGG" id="ffu:CLAFUR5_05225"/>
<proteinExistence type="predicted"/>
<dbReference type="AlphaFoldDB" id="A0A9Q8LFA5"/>
<organism evidence="1 2">
    <name type="scientific">Passalora fulva</name>
    <name type="common">Tomato leaf mold</name>
    <name type="synonym">Cladosporium fulvum</name>
    <dbReference type="NCBI Taxonomy" id="5499"/>
    <lineage>
        <taxon>Eukaryota</taxon>
        <taxon>Fungi</taxon>
        <taxon>Dikarya</taxon>
        <taxon>Ascomycota</taxon>
        <taxon>Pezizomycotina</taxon>
        <taxon>Dothideomycetes</taxon>
        <taxon>Dothideomycetidae</taxon>
        <taxon>Mycosphaerellales</taxon>
        <taxon>Mycosphaerellaceae</taxon>
        <taxon>Fulvia</taxon>
    </lineage>
</organism>
<name>A0A9Q8LFA5_PASFU</name>
<dbReference type="Proteomes" id="UP000756132">
    <property type="component" value="Chromosome 4"/>
</dbReference>
<evidence type="ECO:0000313" key="2">
    <source>
        <dbReference type="Proteomes" id="UP000756132"/>
    </source>
</evidence>
<reference evidence="1" key="2">
    <citation type="journal article" date="2022" name="Microb. Genom.">
        <title>A chromosome-scale genome assembly of the tomato pathogen Cladosporium fulvum reveals a compartmentalized genome architecture and the presence of a dispensable chromosome.</title>
        <authorList>
            <person name="Zaccaron A.Z."/>
            <person name="Chen L.H."/>
            <person name="Samaras A."/>
            <person name="Stergiopoulos I."/>
        </authorList>
    </citation>
    <scope>NUCLEOTIDE SEQUENCE</scope>
    <source>
        <strain evidence="1">Race5_Kim</strain>
    </source>
</reference>
<gene>
    <name evidence="1" type="ORF">CLAFUR5_05225</name>
</gene>
<dbReference type="GeneID" id="71985103"/>
<reference evidence="1" key="1">
    <citation type="submission" date="2021-12" db="EMBL/GenBank/DDBJ databases">
        <authorList>
            <person name="Zaccaron A."/>
            <person name="Stergiopoulos I."/>
        </authorList>
    </citation>
    <scope>NUCLEOTIDE SEQUENCE</scope>
    <source>
        <strain evidence="1">Race5_Kim</strain>
    </source>
</reference>
<dbReference type="RefSeq" id="XP_047760705.1">
    <property type="nucleotide sequence ID" value="XM_047904373.1"/>
</dbReference>
<keyword evidence="2" id="KW-1185">Reference proteome</keyword>
<dbReference type="EMBL" id="CP090166">
    <property type="protein sequence ID" value="UJO16339.1"/>
    <property type="molecule type" value="Genomic_DNA"/>
</dbReference>
<accession>A0A9Q8LFA5</accession>
<sequence length="100" mass="10782">MLNAIANGAYDSATGVTELPVTINAGALGTCTPPDNEIAYAPIGVADHFVRRLIVECLLQAIKKLDGKKNRLLCLMEVLLSRAATNLHEKHPNVVYTHAM</sequence>
<protein>
    <submittedName>
        <fullName evidence="1">Uncharacterized protein</fullName>
    </submittedName>
</protein>